<proteinExistence type="predicted"/>
<dbReference type="Proteomes" id="UP001591681">
    <property type="component" value="Unassembled WGS sequence"/>
</dbReference>
<reference evidence="4 5" key="1">
    <citation type="submission" date="2024-09" db="EMBL/GenBank/DDBJ databases">
        <title>A chromosome-level genome assembly of Gray's grenadier anchovy, Coilia grayii.</title>
        <authorList>
            <person name="Fu Z."/>
        </authorList>
    </citation>
    <scope>NUCLEOTIDE SEQUENCE [LARGE SCALE GENOMIC DNA]</scope>
    <source>
        <strain evidence="4">G4</strain>
        <tissue evidence="4">Muscle</tissue>
    </source>
</reference>
<gene>
    <name evidence="4" type="ORF">ACEWY4_021011</name>
</gene>
<dbReference type="PROSITE" id="PS51376">
    <property type="entry name" value="DBB"/>
    <property type="match status" value="1"/>
</dbReference>
<dbReference type="InterPro" id="IPR036770">
    <property type="entry name" value="Ankyrin_rpt-contain_sf"/>
</dbReference>
<name>A0ABD1JB50_9TELE</name>
<feature type="compositionally biased region" description="Pro residues" evidence="2">
    <location>
        <begin position="811"/>
        <end position="821"/>
    </location>
</feature>
<dbReference type="Pfam" id="PF14545">
    <property type="entry name" value="DBB"/>
    <property type="match status" value="1"/>
</dbReference>
<feature type="region of interest" description="Disordered" evidence="2">
    <location>
        <begin position="735"/>
        <end position="862"/>
    </location>
</feature>
<dbReference type="AlphaFoldDB" id="A0ABD1JB50"/>
<dbReference type="EMBL" id="JBHFQA010000018">
    <property type="protein sequence ID" value="KAL2083238.1"/>
    <property type="molecule type" value="Genomic_DNA"/>
</dbReference>
<comment type="caution">
    <text evidence="4">The sequence shown here is derived from an EMBL/GenBank/DDBJ whole genome shotgun (WGS) entry which is preliminary data.</text>
</comment>
<dbReference type="SUPFAM" id="SSF48403">
    <property type="entry name" value="Ankyrin repeat"/>
    <property type="match status" value="1"/>
</dbReference>
<organism evidence="4 5">
    <name type="scientific">Coilia grayii</name>
    <name type="common">Gray's grenadier anchovy</name>
    <dbReference type="NCBI Taxonomy" id="363190"/>
    <lineage>
        <taxon>Eukaryota</taxon>
        <taxon>Metazoa</taxon>
        <taxon>Chordata</taxon>
        <taxon>Craniata</taxon>
        <taxon>Vertebrata</taxon>
        <taxon>Euteleostomi</taxon>
        <taxon>Actinopterygii</taxon>
        <taxon>Neopterygii</taxon>
        <taxon>Teleostei</taxon>
        <taxon>Clupei</taxon>
        <taxon>Clupeiformes</taxon>
        <taxon>Clupeoidei</taxon>
        <taxon>Engraulidae</taxon>
        <taxon>Coilinae</taxon>
        <taxon>Coilia</taxon>
    </lineage>
</organism>
<dbReference type="Gene3D" id="3.40.50.10140">
    <property type="entry name" value="Toll/interleukin-1 receptor homology (TIR) domain"/>
    <property type="match status" value="1"/>
</dbReference>
<keyword evidence="5" id="KW-1185">Reference proteome</keyword>
<evidence type="ECO:0000256" key="1">
    <source>
        <dbReference type="ARBA" id="ARBA00022553"/>
    </source>
</evidence>
<dbReference type="InterPro" id="IPR041340">
    <property type="entry name" value="PIK3AP1_TIR"/>
</dbReference>
<protein>
    <recommendedName>
        <fullName evidence="3">DBB domain-containing protein</fullName>
    </recommendedName>
</protein>
<evidence type="ECO:0000259" key="3">
    <source>
        <dbReference type="PROSITE" id="PS51376"/>
    </source>
</evidence>
<feature type="region of interest" description="Disordered" evidence="2">
    <location>
        <begin position="149"/>
        <end position="187"/>
    </location>
</feature>
<keyword evidence="1" id="KW-0597">Phosphoprotein</keyword>
<dbReference type="InterPro" id="IPR052446">
    <property type="entry name" value="B-cell_PI3K-Signaling_Adptrs"/>
</dbReference>
<feature type="domain" description="DBB" evidence="3">
    <location>
        <begin position="216"/>
        <end position="351"/>
    </location>
</feature>
<dbReference type="InterPro" id="IPR017893">
    <property type="entry name" value="DBB_domain"/>
</dbReference>
<feature type="compositionally biased region" description="Pro residues" evidence="2">
    <location>
        <begin position="842"/>
        <end position="862"/>
    </location>
</feature>
<dbReference type="PANTHER" id="PTHR16267">
    <property type="entry name" value="BANK1/PIK3AP1 FAMILY MEMBER"/>
    <property type="match status" value="1"/>
</dbReference>
<evidence type="ECO:0000256" key="2">
    <source>
        <dbReference type="SAM" id="MobiDB-lite"/>
    </source>
</evidence>
<feature type="compositionally biased region" description="Basic and acidic residues" evidence="2">
    <location>
        <begin position="699"/>
        <end position="709"/>
    </location>
</feature>
<accession>A0ABD1JB50</accession>
<dbReference type="Pfam" id="PF18567">
    <property type="entry name" value="TIR_3"/>
    <property type="match status" value="1"/>
</dbReference>
<evidence type="ECO:0000313" key="5">
    <source>
        <dbReference type="Proteomes" id="UP001591681"/>
    </source>
</evidence>
<feature type="compositionally biased region" description="Low complexity" evidence="2">
    <location>
        <begin position="757"/>
        <end position="779"/>
    </location>
</feature>
<feature type="region of interest" description="Disordered" evidence="2">
    <location>
        <begin position="521"/>
        <end position="546"/>
    </location>
</feature>
<feature type="region of interest" description="Disordered" evidence="2">
    <location>
        <begin position="699"/>
        <end position="723"/>
    </location>
</feature>
<feature type="compositionally biased region" description="Acidic residues" evidence="2">
    <location>
        <begin position="151"/>
        <end position="163"/>
    </location>
</feature>
<dbReference type="InterPro" id="IPR035897">
    <property type="entry name" value="Toll_tir_struct_dom_sf"/>
</dbReference>
<evidence type="ECO:0000313" key="4">
    <source>
        <dbReference type="EMBL" id="KAL2083238.1"/>
    </source>
</evidence>
<dbReference type="PANTHER" id="PTHR16267:SF12">
    <property type="entry name" value="PHOSPHOINOSITIDE 3-KINASE ADAPTER PROTEIN 1"/>
    <property type="match status" value="1"/>
</dbReference>
<sequence length="862" mass="97033">MGEVTILHTSEAAEWASYLQVILQSSWNFPKKSVILHLVDSEASAEDLDLSAIQDTRKCILLLLSSVLLDLLSEPGIHEKFHKLLCPPHTVVVFLCGVSDDDVSSDYFEHWDSWKKLHVDDEPAFYVSTVLEAIASKVVQQAQEEYWPPLPDEETPLADEEIPLPDSPTHSVPSSAPLPEVTTDGHTEEEDIVLSPVLDRIQDTSATATPQACVTVQPERIQCGENVTVYIILLNKLDHEENVEMEFMSEGITKRVPGKCVNECTISGVSPDMPAGEVTLTLYCSNSAVCSRCLTYYTPMNEISQQLEKAADPLQFMCQAFNITCNATESLDSLLTESLKSRMPANGLQVFGISQLEEENVSVNQRDEELPTLLHFAAKYGLKKLTIVLLQCPGALQAYSVANKHGNYPNNLAERNGFSALRQFMDSYVETADMIKTDMQNAFPQAEGEEVYEYMSQSNQETQDTITKYSLKEDIYESMRELVPECAEDLYEDMETALRESHNQEDALLRKFFQVQTEKPLGSEINSLTDEQQWREGEETEDPYEAEEDPYNMCLSEQIYDTVEEQSFIPPEILNRPPAPIPRPTCTLELKQNTTYISRVFSEKETTYSQCSRTDSFDSQAVKPVRDRLLSSAHDPYAGMKTPGQRQLIALQERVKVGSLTVEEAVQEFKAWKFDQDKRSNSLRFQQDNIQRLRDSITRRQKEKGKSPMEDLDITPPLQRNLQWSSGMSIECAVYEPGPRSSTAPPPPVSRALQRGSWQTGSTSSNSSSESNRLSTVSNISYSSGAEGEFEDAPDLGPLPPRPVRYTDDPPMLPPPRVPPRIPDRTPESMLNERYIQSPSRIHPPLPPQRPIPPPPIPRRLR</sequence>
<dbReference type="SMART" id="SM01282">
    <property type="entry name" value="DBB"/>
    <property type="match status" value="1"/>
</dbReference>